<dbReference type="RefSeq" id="XP_047780239.1">
    <property type="nucleotide sequence ID" value="XM_047921534.1"/>
</dbReference>
<dbReference type="SUPFAM" id="SSF55729">
    <property type="entry name" value="Acyl-CoA N-acyltransferases (Nat)"/>
    <property type="match status" value="2"/>
</dbReference>
<dbReference type="InterPro" id="IPR000182">
    <property type="entry name" value="GNAT_dom"/>
</dbReference>
<dbReference type="InterPro" id="IPR052523">
    <property type="entry name" value="Trichothecene_AcTrans"/>
</dbReference>
<keyword evidence="3" id="KW-1185">Reference proteome</keyword>
<gene>
    <name evidence="2" type="ORF">C8Q71DRAFT_722536</name>
</gene>
<feature type="domain" description="N-acetyltransferase" evidence="1">
    <location>
        <begin position="333"/>
        <end position="479"/>
    </location>
</feature>
<organism evidence="2 3">
    <name type="scientific">Rhodofomes roseus</name>
    <dbReference type="NCBI Taxonomy" id="34475"/>
    <lineage>
        <taxon>Eukaryota</taxon>
        <taxon>Fungi</taxon>
        <taxon>Dikarya</taxon>
        <taxon>Basidiomycota</taxon>
        <taxon>Agaricomycotina</taxon>
        <taxon>Agaricomycetes</taxon>
        <taxon>Polyporales</taxon>
        <taxon>Rhodofomes</taxon>
    </lineage>
</organism>
<dbReference type="PANTHER" id="PTHR42791:SF1">
    <property type="entry name" value="N-ACETYLTRANSFERASE DOMAIN-CONTAINING PROTEIN"/>
    <property type="match status" value="1"/>
</dbReference>
<protein>
    <recommendedName>
        <fullName evidence="1">N-acetyltransferase domain-containing protein</fullName>
    </recommendedName>
</protein>
<dbReference type="PANTHER" id="PTHR42791">
    <property type="entry name" value="GNAT FAMILY ACETYLTRANSFERASE"/>
    <property type="match status" value="1"/>
</dbReference>
<dbReference type="GeneID" id="72002266"/>
<dbReference type="Gene3D" id="3.40.630.30">
    <property type="match status" value="2"/>
</dbReference>
<feature type="domain" description="N-acetyltransferase" evidence="1">
    <location>
        <begin position="101"/>
        <end position="239"/>
    </location>
</feature>
<accession>A0ABQ8KJK5</accession>
<dbReference type="EMBL" id="JADCUA010000007">
    <property type="protein sequence ID" value="KAH9838324.1"/>
    <property type="molecule type" value="Genomic_DNA"/>
</dbReference>
<reference evidence="2 3" key="1">
    <citation type="journal article" date="2021" name="Environ. Microbiol.">
        <title>Gene family expansions and transcriptome signatures uncover fungal adaptations to wood decay.</title>
        <authorList>
            <person name="Hage H."/>
            <person name="Miyauchi S."/>
            <person name="Viragh M."/>
            <person name="Drula E."/>
            <person name="Min B."/>
            <person name="Chaduli D."/>
            <person name="Navarro D."/>
            <person name="Favel A."/>
            <person name="Norest M."/>
            <person name="Lesage-Meessen L."/>
            <person name="Balint B."/>
            <person name="Merenyi Z."/>
            <person name="de Eugenio L."/>
            <person name="Morin E."/>
            <person name="Martinez A.T."/>
            <person name="Baldrian P."/>
            <person name="Stursova M."/>
            <person name="Martinez M.J."/>
            <person name="Novotny C."/>
            <person name="Magnuson J.K."/>
            <person name="Spatafora J.W."/>
            <person name="Maurice S."/>
            <person name="Pangilinan J."/>
            <person name="Andreopoulos W."/>
            <person name="LaButti K."/>
            <person name="Hundley H."/>
            <person name="Na H."/>
            <person name="Kuo A."/>
            <person name="Barry K."/>
            <person name="Lipzen A."/>
            <person name="Henrissat B."/>
            <person name="Riley R."/>
            <person name="Ahrendt S."/>
            <person name="Nagy L.G."/>
            <person name="Grigoriev I.V."/>
            <person name="Martin F."/>
            <person name="Rosso M.N."/>
        </authorList>
    </citation>
    <scope>NUCLEOTIDE SEQUENCE [LARGE SCALE GENOMIC DNA]</scope>
    <source>
        <strain evidence="2 3">CIRM-BRFM 1785</strain>
    </source>
</reference>
<dbReference type="Pfam" id="PF13508">
    <property type="entry name" value="Acetyltransf_7"/>
    <property type="match status" value="2"/>
</dbReference>
<sequence>MRIADDTQPGGDWVKVELLGFVAWHKLRSEPSVVSLLLCHTSSIEVHPLGYMGIFRAARTADTAFADDPLYDYIEDRPYPKSSRRRCFTRLGWYAAKVHSASVLSVSNGDAFLTFQIPGQEVRPVERTLYRVSELLCRGLSQEQRAECKEKENSAIRATFGERVRDMFRVDGLATRPSQRHRGYGSALMAAANIHADELGMNAWLTTSNVRNKAFYEHFGFVTVREYLVGEDNPRWPRPPVVVRIQPPYRPASHSRDFELKSGFDVRMSVKKAIVEVVKARYEDIPRITQMVEDAYKHHPLRIYLKAIPDGATIPHNSFTWRLLMYWELSYFVHYHAVFTVNRGDAFVAIRYPAHRVYRRPMLSVTHGVLNAMKNPEQRKRFKELYDKTTPAVLAAFGDKFREMLQVIHLATASDHQGKGYGSALMSFANARADELGCASWLMSTDTAYTPFYEALGFVVVKEVLMGEDNPAWTDKPVAIQIMMREARSLAASYDQKSLRS</sequence>
<name>A0ABQ8KJK5_9APHY</name>
<dbReference type="InterPro" id="IPR016181">
    <property type="entry name" value="Acyl_CoA_acyltransferase"/>
</dbReference>
<comment type="caution">
    <text evidence="2">The sequence shown here is derived from an EMBL/GenBank/DDBJ whole genome shotgun (WGS) entry which is preliminary data.</text>
</comment>
<proteinExistence type="predicted"/>
<evidence type="ECO:0000313" key="2">
    <source>
        <dbReference type="EMBL" id="KAH9838324.1"/>
    </source>
</evidence>
<dbReference type="CDD" id="cd04301">
    <property type="entry name" value="NAT_SF"/>
    <property type="match status" value="2"/>
</dbReference>
<dbReference type="PROSITE" id="PS51186">
    <property type="entry name" value="GNAT"/>
    <property type="match status" value="2"/>
</dbReference>
<evidence type="ECO:0000259" key="1">
    <source>
        <dbReference type="PROSITE" id="PS51186"/>
    </source>
</evidence>
<evidence type="ECO:0000313" key="3">
    <source>
        <dbReference type="Proteomes" id="UP000814176"/>
    </source>
</evidence>
<dbReference type="Proteomes" id="UP000814176">
    <property type="component" value="Unassembled WGS sequence"/>
</dbReference>